<reference evidence="6 7" key="1">
    <citation type="submission" date="2018-01" db="EMBL/GenBank/DDBJ databases">
        <title>Genomic Encyclopedia of Archaeal and Bacterial Type Strains, Phase II (KMG-II): from individual species to whole genera.</title>
        <authorList>
            <person name="Goeker M."/>
        </authorList>
    </citation>
    <scope>NUCLEOTIDE SEQUENCE [LARGE SCALE GENOMIC DNA]</scope>
    <source>
        <strain evidence="6 7">DSM 17023</strain>
    </source>
</reference>
<evidence type="ECO:0000313" key="7">
    <source>
        <dbReference type="Proteomes" id="UP000236959"/>
    </source>
</evidence>
<gene>
    <name evidence="6" type="ORF">CLV41_1011366</name>
</gene>
<sequence>MSYSPQHFDRLRLRHLRLLALIDRHGSLREVGKVLNLTQPAVSQMVKDLELALGVTLIDRSVRGVTLCPAGRLALERARAGLATFDHLVSELHEDQVLTLRIGTNSALVPNILPAALRRLGSTKETIRYRLRTGIVSDMMHELAEGTLDCYVGRVDWEWVPHNVVEALRYDPLTRTELVLACPLTHPLAGNSAMEAGDLAGQRWALPPHDSSNRLALETGLRNLGLGAPVAEVEVAADPSALIHLARELDLLTCVPMVALETHLASREFQVLNVPDLALPPIQIGFVTLKEQAEIPPLQAFRQALIDVTVSGWR</sequence>
<evidence type="ECO:0000256" key="2">
    <source>
        <dbReference type="ARBA" id="ARBA00023015"/>
    </source>
</evidence>
<dbReference type="GO" id="GO:0005829">
    <property type="term" value="C:cytosol"/>
    <property type="evidence" value="ECO:0007669"/>
    <property type="project" value="TreeGrafter"/>
</dbReference>
<dbReference type="OrthoDB" id="9803030at2"/>
<keyword evidence="2" id="KW-0805">Transcription regulation</keyword>
<dbReference type="PANTHER" id="PTHR30419:SF8">
    <property type="entry name" value="NITROGEN ASSIMILATION TRANSCRIPTIONAL ACTIVATOR-RELATED"/>
    <property type="match status" value="1"/>
</dbReference>
<evidence type="ECO:0000256" key="3">
    <source>
        <dbReference type="ARBA" id="ARBA00023125"/>
    </source>
</evidence>
<name>A0A2S3V4J0_9HYPH</name>
<keyword evidence="4" id="KW-0804">Transcription</keyword>
<evidence type="ECO:0000256" key="1">
    <source>
        <dbReference type="ARBA" id="ARBA00009437"/>
    </source>
</evidence>
<evidence type="ECO:0000259" key="5">
    <source>
        <dbReference type="PROSITE" id="PS50931"/>
    </source>
</evidence>
<protein>
    <submittedName>
        <fullName evidence="6">DNA-binding transcriptional LysR family regulator</fullName>
    </submittedName>
</protein>
<keyword evidence="7" id="KW-1185">Reference proteome</keyword>
<accession>A0A2S3V4J0</accession>
<dbReference type="InterPro" id="IPR050950">
    <property type="entry name" value="HTH-type_LysR_regulators"/>
</dbReference>
<dbReference type="Pfam" id="PF00126">
    <property type="entry name" value="HTH_1"/>
    <property type="match status" value="1"/>
</dbReference>
<dbReference type="SUPFAM" id="SSF53850">
    <property type="entry name" value="Periplasmic binding protein-like II"/>
    <property type="match status" value="1"/>
</dbReference>
<dbReference type="Proteomes" id="UP000236959">
    <property type="component" value="Unassembled WGS sequence"/>
</dbReference>
<dbReference type="InterPro" id="IPR036388">
    <property type="entry name" value="WH-like_DNA-bd_sf"/>
</dbReference>
<dbReference type="InterPro" id="IPR005119">
    <property type="entry name" value="LysR_subst-bd"/>
</dbReference>
<dbReference type="PROSITE" id="PS50931">
    <property type="entry name" value="HTH_LYSR"/>
    <property type="match status" value="1"/>
</dbReference>
<evidence type="ECO:0000313" key="6">
    <source>
        <dbReference type="EMBL" id="POF34904.1"/>
    </source>
</evidence>
<dbReference type="RefSeq" id="WP_103221405.1">
    <property type="nucleotide sequence ID" value="NZ_PPCN01000001.1"/>
</dbReference>
<dbReference type="InterPro" id="IPR036390">
    <property type="entry name" value="WH_DNA-bd_sf"/>
</dbReference>
<dbReference type="Pfam" id="PF03466">
    <property type="entry name" value="LysR_substrate"/>
    <property type="match status" value="1"/>
</dbReference>
<dbReference type="AlphaFoldDB" id="A0A2S3V4J0"/>
<dbReference type="Gene3D" id="1.10.10.10">
    <property type="entry name" value="Winged helix-like DNA-binding domain superfamily/Winged helix DNA-binding domain"/>
    <property type="match status" value="1"/>
</dbReference>
<dbReference type="SUPFAM" id="SSF46785">
    <property type="entry name" value="Winged helix' DNA-binding domain"/>
    <property type="match status" value="1"/>
</dbReference>
<feature type="domain" description="HTH lysR-type" evidence="5">
    <location>
        <begin position="11"/>
        <end position="68"/>
    </location>
</feature>
<comment type="caution">
    <text evidence="6">The sequence shown here is derived from an EMBL/GenBank/DDBJ whole genome shotgun (WGS) entry which is preliminary data.</text>
</comment>
<dbReference type="Gene3D" id="3.40.190.290">
    <property type="match status" value="1"/>
</dbReference>
<dbReference type="GO" id="GO:0003700">
    <property type="term" value="F:DNA-binding transcription factor activity"/>
    <property type="evidence" value="ECO:0007669"/>
    <property type="project" value="InterPro"/>
</dbReference>
<dbReference type="PRINTS" id="PR00039">
    <property type="entry name" value="HTHLYSR"/>
</dbReference>
<dbReference type="EMBL" id="PPCN01000001">
    <property type="protein sequence ID" value="POF34904.1"/>
    <property type="molecule type" value="Genomic_DNA"/>
</dbReference>
<organism evidence="6 7">
    <name type="scientific">Roseibium marinum</name>
    <dbReference type="NCBI Taxonomy" id="281252"/>
    <lineage>
        <taxon>Bacteria</taxon>
        <taxon>Pseudomonadati</taxon>
        <taxon>Pseudomonadota</taxon>
        <taxon>Alphaproteobacteria</taxon>
        <taxon>Hyphomicrobiales</taxon>
        <taxon>Stappiaceae</taxon>
        <taxon>Roseibium</taxon>
    </lineage>
</organism>
<dbReference type="InterPro" id="IPR000847">
    <property type="entry name" value="LysR_HTH_N"/>
</dbReference>
<evidence type="ECO:0000256" key="4">
    <source>
        <dbReference type="ARBA" id="ARBA00023163"/>
    </source>
</evidence>
<dbReference type="GO" id="GO:0003677">
    <property type="term" value="F:DNA binding"/>
    <property type="evidence" value="ECO:0007669"/>
    <property type="project" value="UniProtKB-KW"/>
</dbReference>
<dbReference type="PANTHER" id="PTHR30419">
    <property type="entry name" value="HTH-TYPE TRANSCRIPTIONAL REGULATOR YBHD"/>
    <property type="match status" value="1"/>
</dbReference>
<comment type="similarity">
    <text evidence="1">Belongs to the LysR transcriptional regulatory family.</text>
</comment>
<keyword evidence="3 6" id="KW-0238">DNA-binding</keyword>
<dbReference type="CDD" id="cd05466">
    <property type="entry name" value="PBP2_LTTR_substrate"/>
    <property type="match status" value="1"/>
</dbReference>
<proteinExistence type="inferred from homology"/>